<dbReference type="SUPFAM" id="SSF51905">
    <property type="entry name" value="FAD/NAD(P)-binding domain"/>
    <property type="match status" value="1"/>
</dbReference>
<dbReference type="PANTHER" id="PTHR10617">
    <property type="entry name" value="ELECTRON TRANSFER FLAVOPROTEIN-UBIQUINONE OXIDOREDUCTASE"/>
    <property type="match status" value="1"/>
</dbReference>
<name>A0A6P6S0J0_9EIME</name>
<dbReference type="SUPFAM" id="SSF54862">
    <property type="entry name" value="4Fe-4S ferredoxins"/>
    <property type="match status" value="1"/>
</dbReference>
<dbReference type="Pfam" id="PF13450">
    <property type="entry name" value="NAD_binding_8"/>
    <property type="match status" value="1"/>
</dbReference>
<comment type="cofactor">
    <cofactor evidence="1">
        <name>[4Fe-4S] cluster</name>
        <dbReference type="ChEBI" id="CHEBI:49883"/>
    </cofactor>
</comment>
<dbReference type="GO" id="GO:0005739">
    <property type="term" value="C:mitochondrion"/>
    <property type="evidence" value="ECO:0007669"/>
    <property type="project" value="UniProtKB-ARBA"/>
</dbReference>
<dbReference type="PANTHER" id="PTHR10617:SF107">
    <property type="entry name" value="ELECTRON TRANSFER FLAVOPROTEIN-UBIQUINONE OXIDOREDUCTASE, MITOCHONDRIAL"/>
    <property type="match status" value="1"/>
</dbReference>
<keyword evidence="5" id="KW-0813">Transport</keyword>
<organism evidence="16 17">
    <name type="scientific">Cyclospora cayetanensis</name>
    <dbReference type="NCBI Taxonomy" id="88456"/>
    <lineage>
        <taxon>Eukaryota</taxon>
        <taxon>Sar</taxon>
        <taxon>Alveolata</taxon>
        <taxon>Apicomplexa</taxon>
        <taxon>Conoidasida</taxon>
        <taxon>Coccidia</taxon>
        <taxon>Eucoccidiorida</taxon>
        <taxon>Eimeriorina</taxon>
        <taxon>Eimeriidae</taxon>
        <taxon>Cyclospora</taxon>
    </lineage>
</organism>
<keyword evidence="11" id="KW-0408">Iron</keyword>
<dbReference type="InterPro" id="IPR036188">
    <property type="entry name" value="FAD/NAD-bd_sf"/>
</dbReference>
<dbReference type="Pfam" id="PF21162">
    <property type="entry name" value="ETFQO_UQ-bd"/>
    <property type="match status" value="1"/>
</dbReference>
<evidence type="ECO:0000256" key="14">
    <source>
        <dbReference type="ARBA" id="ARBA00032754"/>
    </source>
</evidence>
<protein>
    <recommendedName>
        <fullName evidence="4">electron-transferring-flavoprotein dehydrogenase</fullName>
        <ecNumber evidence="4">1.5.5.1</ecNumber>
    </recommendedName>
    <alternativeName>
        <fullName evidence="14">Electron-transferring-flavoprotein dehydrogenase</fullName>
    </alternativeName>
</protein>
<dbReference type="InterPro" id="IPR017900">
    <property type="entry name" value="4Fe4S_Fe_S_CS"/>
</dbReference>
<dbReference type="InterPro" id="IPR049398">
    <property type="entry name" value="ETF-QO/FixC_UQ-bd"/>
</dbReference>
<evidence type="ECO:0000256" key="12">
    <source>
        <dbReference type="ARBA" id="ARBA00023014"/>
    </source>
</evidence>
<evidence type="ECO:0000256" key="7">
    <source>
        <dbReference type="ARBA" id="ARBA00022723"/>
    </source>
</evidence>
<evidence type="ECO:0000313" key="17">
    <source>
        <dbReference type="RefSeq" id="XP_026193137.1"/>
    </source>
</evidence>
<dbReference type="InterPro" id="IPR017896">
    <property type="entry name" value="4Fe4S_Fe-S-bd"/>
</dbReference>
<feature type="domain" description="4Fe-4S ferredoxin-type" evidence="15">
    <location>
        <begin position="679"/>
        <end position="708"/>
    </location>
</feature>
<keyword evidence="13" id="KW-0830">Ubiquinone</keyword>
<dbReference type="EC" id="1.5.5.1" evidence="4"/>
<evidence type="ECO:0000256" key="13">
    <source>
        <dbReference type="ARBA" id="ARBA00023075"/>
    </source>
</evidence>
<evidence type="ECO:0000256" key="6">
    <source>
        <dbReference type="ARBA" id="ARBA00022630"/>
    </source>
</evidence>
<dbReference type="Gene3D" id="3.30.9.90">
    <property type="match status" value="1"/>
</dbReference>
<dbReference type="OrthoDB" id="437331at2759"/>
<comment type="function">
    <text evidence="3">Accepts electrons from ETF and reduces ubiquinone.</text>
</comment>
<dbReference type="Gene3D" id="3.30.70.20">
    <property type="match status" value="1"/>
</dbReference>
<evidence type="ECO:0000256" key="8">
    <source>
        <dbReference type="ARBA" id="ARBA00022827"/>
    </source>
</evidence>
<accession>A0A6P6S0J0</accession>
<dbReference type="GO" id="GO:0051536">
    <property type="term" value="F:iron-sulfur cluster binding"/>
    <property type="evidence" value="ECO:0007669"/>
    <property type="project" value="UniProtKB-KW"/>
</dbReference>
<dbReference type="Proteomes" id="UP000515125">
    <property type="component" value="Unplaced"/>
</dbReference>
<dbReference type="SUPFAM" id="SSF54373">
    <property type="entry name" value="FAD-linked reductases, C-terminal domain"/>
    <property type="match status" value="1"/>
</dbReference>
<dbReference type="PROSITE" id="PS51379">
    <property type="entry name" value="4FE4S_FER_2"/>
    <property type="match status" value="1"/>
</dbReference>
<evidence type="ECO:0000256" key="1">
    <source>
        <dbReference type="ARBA" id="ARBA00001966"/>
    </source>
</evidence>
<dbReference type="Gene3D" id="3.50.50.60">
    <property type="entry name" value="FAD/NAD(P)-binding domain"/>
    <property type="match status" value="1"/>
</dbReference>
<evidence type="ECO:0000256" key="4">
    <source>
        <dbReference type="ARBA" id="ARBA00012696"/>
    </source>
</evidence>
<evidence type="ECO:0000313" key="16">
    <source>
        <dbReference type="Proteomes" id="UP000515125"/>
    </source>
</evidence>
<keyword evidence="8" id="KW-0274">FAD</keyword>
<keyword evidence="7" id="KW-0479">Metal-binding</keyword>
<reference evidence="17" key="1">
    <citation type="submission" date="2025-08" db="UniProtKB">
        <authorList>
            <consortium name="RefSeq"/>
        </authorList>
    </citation>
    <scope>IDENTIFICATION</scope>
</reference>
<dbReference type="RefSeq" id="XP_026193137.1">
    <property type="nucleotide sequence ID" value="XM_026337352.1"/>
</dbReference>
<dbReference type="GO" id="GO:0004174">
    <property type="term" value="F:electron-transferring-flavoprotein dehydrogenase activity"/>
    <property type="evidence" value="ECO:0007669"/>
    <property type="project" value="UniProtKB-EC"/>
</dbReference>
<sequence>MRSFMPPFLVFRRWAAACLSPREKPFVWRLPGGSPCDLLPTVEPFVRPYSSLNFAFCSAPRLQTREASASTTSSRRERLLYDAVIVGGGPAGLAAAIRLKQIAAAQRTSISVCLIEKAAALGGHIVSGSVLKPSALDELLPGWRILLRGEAPSEGRRGDPLEGVSVEPHASASASLLGAVQEGQQKFLFEEPLTANAGAFPQMTPVTQDRLVFLLDAKHSVSLPRRMMPSVLRNEGNFIISLGALCRWLGAYAEALGVDVFPGYAAAELLLQRQKGEALVPLSAVAPAAIRREGWYVSGVRTADCGLGPHGKPLASFTPGVDVQSNCLLIAEGVKGSLAEQVVSAFDLRQETLCPTKYGLGLKEVWMLPPSARFPGRVLHTLGWPLYSRAFGGGFAYETQGGCLSIGLVISLDYKDPYLNPYLEFQRFKSHPILASLLVGARCISYGAKCVSEGGWQAIPKLAFPGGMLLGDSAGFLNVPAVKGVHLAMRSGIIAAQEAAEFLRSEAPAPKTVRNAKPCFQWGLVGGLLGSFVHLVLTKGCEPYTLKWKKRDSEMTEKAVKHHPIEYSPPDGILSFPLTESLARSGVWHREDQPCHLKVRDGLQDVPVEISLKEFAAPESRFCPAGLCCLVSVLRALSGSFASTPALSRPLRLLPPSPAVSALSASRVYEYLEDPSGKAFLQINKQNCIHCKCCAIKCPKDFIEWTVPEGGGGPNYSNM</sequence>
<keyword evidence="9" id="KW-0249">Electron transport</keyword>
<evidence type="ECO:0000256" key="2">
    <source>
        <dbReference type="ARBA" id="ARBA00001974"/>
    </source>
</evidence>
<keyword evidence="12" id="KW-0411">Iron-sulfur</keyword>
<evidence type="ECO:0000256" key="3">
    <source>
        <dbReference type="ARBA" id="ARBA00002819"/>
    </source>
</evidence>
<dbReference type="InterPro" id="IPR007859">
    <property type="entry name" value="ETF-QO/FixX_C"/>
</dbReference>
<dbReference type="GO" id="GO:0046872">
    <property type="term" value="F:metal ion binding"/>
    <property type="evidence" value="ECO:0007669"/>
    <property type="project" value="UniProtKB-KW"/>
</dbReference>
<gene>
    <name evidence="17" type="primary">LOC34617379</name>
</gene>
<evidence type="ECO:0000256" key="11">
    <source>
        <dbReference type="ARBA" id="ARBA00023004"/>
    </source>
</evidence>
<evidence type="ECO:0000259" key="15">
    <source>
        <dbReference type="PROSITE" id="PS51379"/>
    </source>
</evidence>
<evidence type="ECO:0000256" key="10">
    <source>
        <dbReference type="ARBA" id="ARBA00023002"/>
    </source>
</evidence>
<proteinExistence type="predicted"/>
<evidence type="ECO:0000256" key="9">
    <source>
        <dbReference type="ARBA" id="ARBA00022982"/>
    </source>
</evidence>
<keyword evidence="10" id="KW-0560">Oxidoreductase</keyword>
<keyword evidence="6" id="KW-0285">Flavoprotein</keyword>
<comment type="cofactor">
    <cofactor evidence="2">
        <name>FAD</name>
        <dbReference type="ChEBI" id="CHEBI:57692"/>
    </cofactor>
</comment>
<dbReference type="AlphaFoldDB" id="A0A6P6S0J0"/>
<dbReference type="Pfam" id="PF05187">
    <property type="entry name" value="Fer4_ETF_QO"/>
    <property type="match status" value="2"/>
</dbReference>
<dbReference type="GeneID" id="34617379"/>
<keyword evidence="16" id="KW-1185">Reference proteome</keyword>
<evidence type="ECO:0000256" key="5">
    <source>
        <dbReference type="ARBA" id="ARBA00022448"/>
    </source>
</evidence>
<dbReference type="PROSITE" id="PS00198">
    <property type="entry name" value="4FE4S_FER_1"/>
    <property type="match status" value="1"/>
</dbReference>
<dbReference type="InterPro" id="IPR040156">
    <property type="entry name" value="ETF-QO"/>
</dbReference>